<evidence type="ECO:0000313" key="2">
    <source>
        <dbReference type="EMBL" id="NAY92355.1"/>
    </source>
</evidence>
<dbReference type="PROSITE" id="PS50836">
    <property type="entry name" value="DOMON"/>
    <property type="match status" value="1"/>
</dbReference>
<dbReference type="Pfam" id="PF03351">
    <property type="entry name" value="DOMON"/>
    <property type="match status" value="1"/>
</dbReference>
<dbReference type="RefSeq" id="WP_166523779.1">
    <property type="nucleotide sequence ID" value="NZ_JAAABI010000003.1"/>
</dbReference>
<gene>
    <name evidence="2" type="ORF">GTQ34_10525</name>
</gene>
<feature type="domain" description="DOMON" evidence="1">
    <location>
        <begin position="27"/>
        <end position="145"/>
    </location>
</feature>
<proteinExistence type="predicted"/>
<keyword evidence="3" id="KW-1185">Reference proteome</keyword>
<dbReference type="InterPro" id="IPR005018">
    <property type="entry name" value="DOMON_domain"/>
</dbReference>
<evidence type="ECO:0000259" key="1">
    <source>
        <dbReference type="PROSITE" id="PS50836"/>
    </source>
</evidence>
<dbReference type="AlphaFoldDB" id="A0A964TCJ5"/>
<accession>A0A964TCJ5</accession>
<protein>
    <recommendedName>
        <fullName evidence="1">DOMON domain-containing protein</fullName>
    </recommendedName>
</protein>
<reference evidence="2" key="1">
    <citation type="submission" date="2020-01" db="EMBL/GenBank/DDBJ databases">
        <title>Muricauda ochracea sp. nov., isolated from a tidal flat of Garorim bay in Korea.</title>
        <authorList>
            <person name="Kim D."/>
            <person name="Yoo Y."/>
            <person name="Kim J.-J."/>
        </authorList>
    </citation>
    <scope>NUCLEOTIDE SEQUENCE</scope>
    <source>
        <strain evidence="2">JGD-17</strain>
    </source>
</reference>
<dbReference type="CDD" id="cd09631">
    <property type="entry name" value="DOMON_DOH"/>
    <property type="match status" value="1"/>
</dbReference>
<organism evidence="2 3">
    <name type="scientific">Flagellimonas ochracea</name>
    <dbReference type="NCBI Taxonomy" id="2696472"/>
    <lineage>
        <taxon>Bacteria</taxon>
        <taxon>Pseudomonadati</taxon>
        <taxon>Bacteroidota</taxon>
        <taxon>Flavobacteriia</taxon>
        <taxon>Flavobacteriales</taxon>
        <taxon>Flavobacteriaceae</taxon>
        <taxon>Flagellimonas</taxon>
    </lineage>
</organism>
<comment type="caution">
    <text evidence="2">The sequence shown here is derived from an EMBL/GenBank/DDBJ whole genome shotgun (WGS) entry which is preliminary data.</text>
</comment>
<dbReference type="SMART" id="SM00664">
    <property type="entry name" value="DoH"/>
    <property type="match status" value="1"/>
</dbReference>
<evidence type="ECO:0000313" key="3">
    <source>
        <dbReference type="Proteomes" id="UP000667650"/>
    </source>
</evidence>
<name>A0A964TCJ5_9FLAO</name>
<sequence>MVNLNIIPFPFFIFLVSNCYAQEIQVERMKVSWQHHDEVVSFTASAPDDGWVALGFNSKDDIVGSNLIMVGVTGSKVTAEDFYVVSAGNPQPVKSLNSESQIINSSGSEENGITTVTFSIPIKAFDDYHFDLTKGRKLWLICAYSMEDEFDHHSRMRKHVEITL</sequence>
<dbReference type="InterPro" id="IPR045266">
    <property type="entry name" value="DOH_DOMON"/>
</dbReference>
<dbReference type="EMBL" id="JAAABI010000003">
    <property type="protein sequence ID" value="NAY92355.1"/>
    <property type="molecule type" value="Genomic_DNA"/>
</dbReference>
<dbReference type="Proteomes" id="UP000667650">
    <property type="component" value="Unassembled WGS sequence"/>
</dbReference>